<dbReference type="EMBL" id="LT965928">
    <property type="protein sequence ID" value="SOU40106.1"/>
    <property type="molecule type" value="Genomic_DNA"/>
</dbReference>
<organism evidence="3 4">
    <name type="scientific">Pseudoalteromonas carrageenovora IAM 12662</name>
    <dbReference type="NCBI Taxonomy" id="1314868"/>
    <lineage>
        <taxon>Bacteria</taxon>
        <taxon>Pseudomonadati</taxon>
        <taxon>Pseudomonadota</taxon>
        <taxon>Gammaproteobacteria</taxon>
        <taxon>Alteromonadales</taxon>
        <taxon>Pseudoalteromonadaceae</taxon>
        <taxon>Pseudoalteromonas</taxon>
    </lineage>
</organism>
<proteinExistence type="predicted"/>
<evidence type="ECO:0000313" key="5">
    <source>
        <dbReference type="Proteomes" id="UP000615003"/>
    </source>
</evidence>
<dbReference type="OrthoDB" id="371169at2"/>
<dbReference type="Proteomes" id="UP000615003">
    <property type="component" value="Unassembled WGS sequence"/>
</dbReference>
<dbReference type="RefSeq" id="WP_104642148.1">
    <property type="nucleotide sequence ID" value="NZ_AQGW01000018.1"/>
</dbReference>
<dbReference type="Gene3D" id="2.30.30.320">
    <property type="entry name" value="DUF1653-like domain"/>
    <property type="match status" value="1"/>
</dbReference>
<keyword evidence="5" id="KW-1185">Reference proteome</keyword>
<name>A0A2K4X6Z3_PSEVC</name>
<evidence type="ECO:0000313" key="3">
    <source>
        <dbReference type="EMBL" id="SOU40106.1"/>
    </source>
</evidence>
<reference evidence="2 5" key="1">
    <citation type="submission" date="2015-06" db="EMBL/GenBank/DDBJ databases">
        <title>Genome sequence of Pseudoalteromonas carrageenovora.</title>
        <authorList>
            <person name="Xie B.-B."/>
            <person name="Rong J.-C."/>
            <person name="Qin Q.-L."/>
            <person name="Zhang Y.-Z."/>
        </authorList>
    </citation>
    <scope>NUCLEOTIDE SEQUENCE [LARGE SCALE GENOMIC DNA]</scope>
    <source>
        <strain evidence="2 5">IAM 12662</strain>
    </source>
</reference>
<dbReference type="EMBL" id="AQGW01000018">
    <property type="protein sequence ID" value="MBE0382314.1"/>
    <property type="molecule type" value="Genomic_DNA"/>
</dbReference>
<dbReference type="Proteomes" id="UP000238288">
    <property type="component" value="Chromosome PCAR9a"/>
</dbReference>
<accession>A0A2K4X6Z3</accession>
<protein>
    <recommendedName>
        <fullName evidence="1">DUF1653 domain-containing protein</fullName>
    </recommendedName>
</protein>
<reference evidence="3 4" key="2">
    <citation type="submission" date="2017-11" db="EMBL/GenBank/DDBJ databases">
        <authorList>
            <person name="Han C.G."/>
        </authorList>
    </citation>
    <scope>NUCLEOTIDE SEQUENCE [LARGE SCALE GENOMIC DNA]</scope>
    <source>
        <strain evidence="4">ATCC 43555</strain>
        <strain evidence="3">ATCC43555</strain>
    </source>
</reference>
<evidence type="ECO:0000313" key="2">
    <source>
        <dbReference type="EMBL" id="MBE0382314.1"/>
    </source>
</evidence>
<gene>
    <name evidence="3" type="ORF">PCAR9_A20538</name>
    <name evidence="2" type="ORF">PCARR_a0618</name>
</gene>
<dbReference type="Pfam" id="PF07866">
    <property type="entry name" value="DUF1653"/>
    <property type="match status" value="1"/>
</dbReference>
<dbReference type="AlphaFoldDB" id="A0A2K4X6Z3"/>
<dbReference type="GeneID" id="93662747"/>
<feature type="domain" description="DUF1653" evidence="1">
    <location>
        <begin position="8"/>
        <end position="69"/>
    </location>
</feature>
<sequence length="74" mass="8431">MTTALKPGLYQHYKGPQYKVIHVATHSETEEQLVIYQALYGEFGIWARPLSMFLETVEKGGETIPRFAYLGPID</sequence>
<evidence type="ECO:0000313" key="4">
    <source>
        <dbReference type="Proteomes" id="UP000238288"/>
    </source>
</evidence>
<dbReference type="InterPro" id="IPR023387">
    <property type="entry name" value="DUF1653-like_dom"/>
</dbReference>
<evidence type="ECO:0000259" key="1">
    <source>
        <dbReference type="Pfam" id="PF07866"/>
    </source>
</evidence>
<dbReference type="InterPro" id="IPR037135">
    <property type="entry name" value="DUF1653-like_dom_sf"/>
</dbReference>